<dbReference type="GO" id="GO:0008541">
    <property type="term" value="C:proteasome regulatory particle, lid subcomplex"/>
    <property type="evidence" value="ECO:0007669"/>
    <property type="project" value="TreeGrafter"/>
</dbReference>
<sequence>MTQDVEMKEQQQQPSNSTTSSSPSTLHHLKEIASLIETGAYAKEARRIVRAVRLTMTLRRKLKASVLSAFLNFALSAGSEPFNRLISYLPKEDAHEMEVDSVTSVTQAPAKYPLPELEIYCYLLVLIFLIDQKKYNEAKTCSSASIARLKNLNRRTVDVLASRLYSYYSLSYELTGDLAEIRGNLLALHRVATLRHDELGQETLLNLLLGITSITILYDQAPEKLRSKAPRFEGSFTFSRITCTWTSFSSVTLFFLLGKDQGQFISVGVILIAKEYLLQAARIKGPAAALGFRVRCNKCGTVSLSELLLGEIPERTVFMQKGMENALRPYFELPNVSISYSRISLADVRPRSLRLDSANPVAVAESIVA</sequence>
<organism evidence="3 4">
    <name type="scientific">Populus alba x Populus x berolinensis</name>
    <dbReference type="NCBI Taxonomy" id="444605"/>
    <lineage>
        <taxon>Eukaryota</taxon>
        <taxon>Viridiplantae</taxon>
        <taxon>Streptophyta</taxon>
        <taxon>Embryophyta</taxon>
        <taxon>Tracheophyta</taxon>
        <taxon>Spermatophyta</taxon>
        <taxon>Magnoliopsida</taxon>
        <taxon>eudicotyledons</taxon>
        <taxon>Gunneridae</taxon>
        <taxon>Pentapetalae</taxon>
        <taxon>rosids</taxon>
        <taxon>fabids</taxon>
        <taxon>Malpighiales</taxon>
        <taxon>Salicaceae</taxon>
        <taxon>Saliceae</taxon>
        <taxon>Populus</taxon>
    </lineage>
</organism>
<protein>
    <submittedName>
        <fullName evidence="3">26S proteasome non-ATPase regulatory subunit 3</fullName>
    </submittedName>
</protein>
<evidence type="ECO:0000259" key="2">
    <source>
        <dbReference type="Pfam" id="PF25573"/>
    </source>
</evidence>
<dbReference type="GO" id="GO:0006511">
    <property type="term" value="P:ubiquitin-dependent protein catabolic process"/>
    <property type="evidence" value="ECO:0007669"/>
    <property type="project" value="TreeGrafter"/>
</dbReference>
<gene>
    <name evidence="3" type="ORF">NC653_011807</name>
</gene>
<feature type="compositionally biased region" description="Low complexity" evidence="1">
    <location>
        <begin position="10"/>
        <end position="25"/>
    </location>
</feature>
<dbReference type="InterPro" id="IPR057985">
    <property type="entry name" value="TPR_PSMD3_N"/>
</dbReference>
<name>A0AAD6W6V3_9ROSI</name>
<dbReference type="InterPro" id="IPR050756">
    <property type="entry name" value="CSN3"/>
</dbReference>
<evidence type="ECO:0000313" key="3">
    <source>
        <dbReference type="EMBL" id="KAJ7001505.1"/>
    </source>
</evidence>
<reference evidence="3 4" key="1">
    <citation type="journal article" date="2023" name="Mol. Ecol. Resour.">
        <title>Chromosome-level genome assembly of a triploid poplar Populus alba 'Berolinensis'.</title>
        <authorList>
            <person name="Chen S."/>
            <person name="Yu Y."/>
            <person name="Wang X."/>
            <person name="Wang S."/>
            <person name="Zhang T."/>
            <person name="Zhou Y."/>
            <person name="He R."/>
            <person name="Meng N."/>
            <person name="Wang Y."/>
            <person name="Liu W."/>
            <person name="Liu Z."/>
            <person name="Liu J."/>
            <person name="Guo Q."/>
            <person name="Huang H."/>
            <person name="Sederoff R.R."/>
            <person name="Wang G."/>
            <person name="Qu G."/>
            <person name="Chen S."/>
        </authorList>
    </citation>
    <scope>NUCLEOTIDE SEQUENCE [LARGE SCALE GENOMIC DNA]</scope>
    <source>
        <strain evidence="3">SC-2020</strain>
    </source>
</reference>
<comment type="caution">
    <text evidence="3">The sequence shown here is derived from an EMBL/GenBank/DDBJ whole genome shotgun (WGS) entry which is preliminary data.</text>
</comment>
<proteinExistence type="predicted"/>
<dbReference type="PANTHER" id="PTHR10758">
    <property type="entry name" value="26S PROTEASOME NON-ATPASE REGULATORY SUBUNIT 3/COP9 SIGNALOSOME COMPLEX SUBUNIT 3"/>
    <property type="match status" value="1"/>
</dbReference>
<keyword evidence="3" id="KW-0647">Proteasome</keyword>
<feature type="domain" description="26S proteasome non-ATPase regulatory subunit 3 N-terminal TPR repeats" evidence="2">
    <location>
        <begin position="273"/>
        <end position="333"/>
    </location>
</feature>
<dbReference type="Pfam" id="PF25573">
    <property type="entry name" value="TPR_PSMD3_N"/>
    <property type="match status" value="2"/>
</dbReference>
<keyword evidence="4" id="KW-1185">Reference proteome</keyword>
<evidence type="ECO:0000313" key="4">
    <source>
        <dbReference type="Proteomes" id="UP001164929"/>
    </source>
</evidence>
<dbReference type="PANTHER" id="PTHR10758:SF2">
    <property type="entry name" value="26S PROTEASOME NON-ATPASE REGULATORY SUBUNIT 3"/>
    <property type="match status" value="1"/>
</dbReference>
<feature type="region of interest" description="Disordered" evidence="1">
    <location>
        <begin position="1"/>
        <end position="25"/>
    </location>
</feature>
<feature type="domain" description="26S proteasome non-ATPase regulatory subunit 3 N-terminal TPR repeats" evidence="2">
    <location>
        <begin position="24"/>
        <end position="233"/>
    </location>
</feature>
<dbReference type="Proteomes" id="UP001164929">
    <property type="component" value="Chromosome 4"/>
</dbReference>
<evidence type="ECO:0000256" key="1">
    <source>
        <dbReference type="SAM" id="MobiDB-lite"/>
    </source>
</evidence>
<dbReference type="AlphaFoldDB" id="A0AAD6W6V3"/>
<accession>A0AAD6W6V3</accession>
<dbReference type="EMBL" id="JAQIZT010000004">
    <property type="protein sequence ID" value="KAJ7001505.1"/>
    <property type="molecule type" value="Genomic_DNA"/>
</dbReference>